<dbReference type="NCBIfam" id="TIGR00959">
    <property type="entry name" value="ffh"/>
    <property type="match status" value="1"/>
</dbReference>
<dbReference type="InterPro" id="IPR004780">
    <property type="entry name" value="SRP"/>
</dbReference>
<dbReference type="RefSeq" id="WP_013259958.1">
    <property type="nucleotide sequence ID" value="NC_014365.1"/>
</dbReference>
<dbReference type="GO" id="GO:0005525">
    <property type="term" value="F:GTP binding"/>
    <property type="evidence" value="ECO:0007669"/>
    <property type="project" value="UniProtKB-UniRule"/>
</dbReference>
<dbReference type="GO" id="GO:0006614">
    <property type="term" value="P:SRP-dependent cotranslational protein targeting to membrane"/>
    <property type="evidence" value="ECO:0007669"/>
    <property type="project" value="InterPro"/>
</dbReference>
<dbReference type="SMART" id="SM00382">
    <property type="entry name" value="AAA"/>
    <property type="match status" value="1"/>
</dbReference>
<feature type="binding site" evidence="9">
    <location>
        <begin position="189"/>
        <end position="193"/>
    </location>
    <ligand>
        <name>GTP</name>
        <dbReference type="ChEBI" id="CHEBI:37565"/>
    </ligand>
</feature>
<dbReference type="Pfam" id="PF02881">
    <property type="entry name" value="SRP54_N"/>
    <property type="match status" value="1"/>
</dbReference>
<dbReference type="Proteomes" id="UP000009047">
    <property type="component" value="Chromosome"/>
</dbReference>
<dbReference type="InterPro" id="IPR042101">
    <property type="entry name" value="SRP54_N_sf"/>
</dbReference>
<keyword evidence="12" id="KW-1185">Reference proteome</keyword>
<dbReference type="PANTHER" id="PTHR11564">
    <property type="entry name" value="SIGNAL RECOGNITION PARTICLE 54K PROTEIN SRP54"/>
    <property type="match status" value="1"/>
</dbReference>
<dbReference type="Pfam" id="PF02978">
    <property type="entry name" value="SRP_SPB"/>
    <property type="match status" value="1"/>
</dbReference>
<comment type="caution">
    <text evidence="9">Lacks conserved residue(s) required for the propagation of feature annotation.</text>
</comment>
<keyword evidence="7 9" id="KW-0687">Ribonucleoprotein</keyword>
<dbReference type="Gene3D" id="1.20.120.140">
    <property type="entry name" value="Signal recognition particle SRP54, nucleotide-binding domain"/>
    <property type="match status" value="1"/>
</dbReference>
<proteinExistence type="inferred from homology"/>
<protein>
    <recommendedName>
        <fullName evidence="9">Signal recognition particle protein</fullName>
        <ecNumber evidence="9">3.6.5.4</ecNumber>
    </recommendedName>
    <alternativeName>
        <fullName evidence="9">Fifty-four homolog</fullName>
    </alternativeName>
</protein>
<gene>
    <name evidence="9" type="primary">ffh</name>
    <name evidence="11" type="ordered locus">Deba_3169</name>
</gene>
<dbReference type="InterPro" id="IPR036891">
    <property type="entry name" value="Signal_recog_part_SRP54_M_sf"/>
</dbReference>
<dbReference type="InterPro" id="IPR022941">
    <property type="entry name" value="SRP54"/>
</dbReference>
<feature type="binding site" evidence="9">
    <location>
        <begin position="107"/>
        <end position="114"/>
    </location>
    <ligand>
        <name>GTP</name>
        <dbReference type="ChEBI" id="CHEBI:37565"/>
    </ligand>
</feature>
<evidence type="ECO:0000256" key="7">
    <source>
        <dbReference type="ARBA" id="ARBA00023274"/>
    </source>
</evidence>
<dbReference type="InterPro" id="IPR003593">
    <property type="entry name" value="AAA+_ATPase"/>
</dbReference>
<dbReference type="GO" id="GO:0003924">
    <property type="term" value="F:GTPase activity"/>
    <property type="evidence" value="ECO:0007669"/>
    <property type="project" value="UniProtKB-UniRule"/>
</dbReference>
<dbReference type="Pfam" id="PF00448">
    <property type="entry name" value="SRP54"/>
    <property type="match status" value="1"/>
</dbReference>
<dbReference type="SUPFAM" id="SSF52540">
    <property type="entry name" value="P-loop containing nucleoside triphosphate hydrolases"/>
    <property type="match status" value="1"/>
</dbReference>
<dbReference type="HOGENOM" id="CLU_009301_6_0_7"/>
<feature type="domain" description="SRP54-type proteins GTP-binding" evidence="10">
    <location>
        <begin position="268"/>
        <end position="281"/>
    </location>
</feature>
<evidence type="ECO:0000256" key="9">
    <source>
        <dbReference type="HAMAP-Rule" id="MF_00306"/>
    </source>
</evidence>
<dbReference type="Gene3D" id="1.10.260.30">
    <property type="entry name" value="Signal recognition particle, SRP54 subunit, M-domain"/>
    <property type="match status" value="1"/>
</dbReference>
<dbReference type="InterPro" id="IPR000897">
    <property type="entry name" value="SRP54_GTPase_dom"/>
</dbReference>
<comment type="subunit">
    <text evidence="9">Part of the signal recognition particle protein translocation system, which is composed of SRP and FtsY.</text>
</comment>
<evidence type="ECO:0000313" key="12">
    <source>
        <dbReference type="Proteomes" id="UP000009047"/>
    </source>
</evidence>
<comment type="domain">
    <text evidence="9">Composed of three domains: the N-terminal N domain, which is responsible for interactions with the ribosome, the central G domain, which binds GTP, and the C-terminal M domain, which binds the RNA and the signal sequence of the RNC.</text>
</comment>
<dbReference type="EMBL" id="CP002085">
    <property type="protein sequence ID" value="ADK86522.1"/>
    <property type="molecule type" value="Genomic_DNA"/>
</dbReference>
<dbReference type="EC" id="3.6.5.4" evidence="9"/>
<dbReference type="SUPFAM" id="SSF47446">
    <property type="entry name" value="Signal peptide-binding domain"/>
    <property type="match status" value="1"/>
</dbReference>
<dbReference type="OrthoDB" id="9804720at2"/>
<comment type="subcellular location">
    <subcellularLocation>
        <location evidence="9">Cytoplasm</location>
    </subcellularLocation>
    <text evidence="9">The SRP-RNC complex is targeted to the cytoplasmic membrane.</text>
</comment>
<evidence type="ECO:0000313" key="11">
    <source>
        <dbReference type="EMBL" id="ADK86522.1"/>
    </source>
</evidence>
<comment type="catalytic activity">
    <reaction evidence="8 9">
        <text>GTP + H2O = GDP + phosphate + H(+)</text>
        <dbReference type="Rhea" id="RHEA:19669"/>
        <dbReference type="ChEBI" id="CHEBI:15377"/>
        <dbReference type="ChEBI" id="CHEBI:15378"/>
        <dbReference type="ChEBI" id="CHEBI:37565"/>
        <dbReference type="ChEBI" id="CHEBI:43474"/>
        <dbReference type="ChEBI" id="CHEBI:58189"/>
        <dbReference type="EC" id="3.6.5.4"/>
    </reaction>
</comment>
<keyword evidence="6 9" id="KW-0733">Signal recognition particle</keyword>
<dbReference type="STRING" id="644282.Deba_3169"/>
<dbReference type="CDD" id="cd18539">
    <property type="entry name" value="SRP_G"/>
    <property type="match status" value="1"/>
</dbReference>
<keyword evidence="5 9" id="KW-0342">GTP-binding</keyword>
<keyword evidence="4 9" id="KW-0694">RNA-binding</keyword>
<evidence type="ECO:0000256" key="4">
    <source>
        <dbReference type="ARBA" id="ARBA00022884"/>
    </source>
</evidence>
<dbReference type="InterPro" id="IPR027417">
    <property type="entry name" value="P-loop_NTPase"/>
</dbReference>
<dbReference type="HAMAP" id="MF_00306">
    <property type="entry name" value="SRP54"/>
    <property type="match status" value="1"/>
</dbReference>
<dbReference type="AlphaFoldDB" id="E1QLT7"/>
<organism evidence="11 12">
    <name type="scientific">Desulfarculus baarsii (strain ATCC 33931 / DSM 2075 / LMG 7858 / VKM B-1802 / 2st14)</name>
    <dbReference type="NCBI Taxonomy" id="644282"/>
    <lineage>
        <taxon>Bacteria</taxon>
        <taxon>Pseudomonadati</taxon>
        <taxon>Thermodesulfobacteriota</taxon>
        <taxon>Desulfarculia</taxon>
        <taxon>Desulfarculales</taxon>
        <taxon>Desulfarculaceae</taxon>
        <taxon>Desulfarculus</taxon>
    </lineage>
</organism>
<keyword evidence="3 9" id="KW-0378">Hydrolase</keyword>
<dbReference type="SMART" id="SM00963">
    <property type="entry name" value="SRP54_N"/>
    <property type="match status" value="1"/>
</dbReference>
<dbReference type="GO" id="GO:0008312">
    <property type="term" value="F:7S RNA binding"/>
    <property type="evidence" value="ECO:0007669"/>
    <property type="project" value="InterPro"/>
</dbReference>
<name>E1QLT7_DESB2</name>
<evidence type="ECO:0000259" key="10">
    <source>
        <dbReference type="PROSITE" id="PS00300"/>
    </source>
</evidence>
<dbReference type="Gene3D" id="3.40.50.300">
    <property type="entry name" value="P-loop containing nucleotide triphosphate hydrolases"/>
    <property type="match status" value="1"/>
</dbReference>
<keyword evidence="2 9" id="KW-0547">Nucleotide-binding</keyword>
<evidence type="ECO:0000256" key="8">
    <source>
        <dbReference type="ARBA" id="ARBA00048027"/>
    </source>
</evidence>
<accession>E1QLT7</accession>
<keyword evidence="9" id="KW-0963">Cytoplasm</keyword>
<sequence>MFDNLSDRLAETFKRLKGHGKLSEANIADALREVRLALLEADVNYKVAKDFVAGVRERAVGQEVMKSLTPAQQVIKIVREELSSLMGGQAEGLNLIGRPPQVLMMVGLQGAGKTTTAGKLARMLAGMGKKPLLVPADVQRPAAIEQLKKLGAQLGVPVHDSDPGGDPVDICVRALGTASRLGCDALILDTAGRLHIDEPLMAQLERIKQKLQPGEILLVADAMTGQDAVNVAEAFHQRLGLSGVVLTKVEGDARGGAALSIRAVTGVPIKLVGVGEKLDALEPFHPDRMAGRILGMGDVLSLVEKAASAFEQEKAQALAKKMAKNEFDLEDFREQIRQIRKLGSLESILGMLPGAGKLKGMKDMQPDEKEIGRVEAIISSMTPGERAKPQIIDASRRKRIAAGSGVTVADVNRLLKNFTQAKKMMKQVSKLGGKRKGLKRLLASM</sequence>
<evidence type="ECO:0000256" key="1">
    <source>
        <dbReference type="ARBA" id="ARBA00005450"/>
    </source>
</evidence>
<dbReference type="PANTHER" id="PTHR11564:SF5">
    <property type="entry name" value="SIGNAL RECOGNITION PARTICLE SUBUNIT SRP54"/>
    <property type="match status" value="1"/>
</dbReference>
<dbReference type="PROSITE" id="PS00300">
    <property type="entry name" value="SRP54"/>
    <property type="match status" value="1"/>
</dbReference>
<evidence type="ECO:0000256" key="5">
    <source>
        <dbReference type="ARBA" id="ARBA00023134"/>
    </source>
</evidence>
<dbReference type="InterPro" id="IPR004125">
    <property type="entry name" value="Signal_recog_particle_SRP54_M"/>
</dbReference>
<evidence type="ECO:0000256" key="2">
    <source>
        <dbReference type="ARBA" id="ARBA00022741"/>
    </source>
</evidence>
<evidence type="ECO:0000256" key="3">
    <source>
        <dbReference type="ARBA" id="ARBA00022801"/>
    </source>
</evidence>
<dbReference type="GO" id="GO:0048500">
    <property type="term" value="C:signal recognition particle"/>
    <property type="evidence" value="ECO:0007669"/>
    <property type="project" value="UniProtKB-UniRule"/>
</dbReference>
<reference evidence="11 12" key="1">
    <citation type="journal article" date="2010" name="Stand. Genomic Sci.">
        <title>Complete genome sequence of Desulfarculus baarsii type strain (2st14).</title>
        <authorList>
            <person name="Sun H."/>
            <person name="Spring S."/>
            <person name="Lapidus A."/>
            <person name="Davenport K."/>
            <person name="Del Rio T.G."/>
            <person name="Tice H."/>
            <person name="Nolan M."/>
            <person name="Copeland A."/>
            <person name="Cheng J.F."/>
            <person name="Lucas S."/>
            <person name="Tapia R."/>
            <person name="Goodwin L."/>
            <person name="Pitluck S."/>
            <person name="Ivanova N."/>
            <person name="Pagani I."/>
            <person name="Mavromatis K."/>
            <person name="Ovchinnikova G."/>
            <person name="Pati A."/>
            <person name="Chen A."/>
            <person name="Palaniappan K."/>
            <person name="Hauser L."/>
            <person name="Chang Y.J."/>
            <person name="Jeffries C.D."/>
            <person name="Detter J.C."/>
            <person name="Han C."/>
            <person name="Rohde M."/>
            <person name="Brambilla E."/>
            <person name="Goker M."/>
            <person name="Woyke T."/>
            <person name="Bristow J."/>
            <person name="Eisen J.A."/>
            <person name="Markowitz V."/>
            <person name="Hugenholtz P."/>
            <person name="Kyrpides N.C."/>
            <person name="Klenk H.P."/>
            <person name="Land M."/>
        </authorList>
    </citation>
    <scope>NUCLEOTIDE SEQUENCE [LARGE SCALE GENOMIC DNA]</scope>
    <source>
        <strain evidence="12">ATCC 33931 / DSM 2075 / LMG 7858 / VKM B-1802 / 2st14</strain>
    </source>
</reference>
<comment type="similarity">
    <text evidence="1 9">Belongs to the GTP-binding SRP family. SRP54 subfamily.</text>
</comment>
<dbReference type="InterPro" id="IPR013822">
    <property type="entry name" value="Signal_recog_particl_SRP54_hlx"/>
</dbReference>
<evidence type="ECO:0000256" key="6">
    <source>
        <dbReference type="ARBA" id="ARBA00023135"/>
    </source>
</evidence>
<comment type="function">
    <text evidence="9">Involved in targeting and insertion of nascent membrane proteins into the cytoplasmic membrane. Binds to the hydrophobic signal sequence of the ribosome-nascent chain (RNC) as it emerges from the ribosomes. The SRP-RNC complex is then targeted to the cytoplasmic membrane where it interacts with the SRP receptor FtsY.</text>
</comment>
<dbReference type="KEGG" id="dbr:Deba_3169"/>
<dbReference type="SMART" id="SM00962">
    <property type="entry name" value="SRP54"/>
    <property type="match status" value="1"/>
</dbReference>
<dbReference type="eggNOG" id="COG0541">
    <property type="taxonomic scope" value="Bacteria"/>
</dbReference>